<dbReference type="CDD" id="cd02754">
    <property type="entry name" value="MopB_Nitrate-R-NapA-like"/>
    <property type="match status" value="1"/>
</dbReference>
<gene>
    <name evidence="18" type="ORF">DGMP_05830</name>
</gene>
<keyword evidence="5" id="KW-0500">Molybdenum</keyword>
<dbReference type="SMART" id="SM00926">
    <property type="entry name" value="Molybdop_Fe4S4"/>
    <property type="match status" value="1"/>
</dbReference>
<dbReference type="RefSeq" id="WP_228856067.1">
    <property type="nucleotide sequence ID" value="NZ_AP024086.1"/>
</dbReference>
<evidence type="ECO:0000256" key="10">
    <source>
        <dbReference type="ARBA" id="ARBA00023002"/>
    </source>
</evidence>
<evidence type="ECO:0000313" key="19">
    <source>
        <dbReference type="Proteomes" id="UP000826725"/>
    </source>
</evidence>
<dbReference type="Pfam" id="PF00384">
    <property type="entry name" value="Molybdopterin"/>
    <property type="match status" value="1"/>
</dbReference>
<comment type="similarity">
    <text evidence="3">Belongs to the prokaryotic molybdopterin-containing oxidoreductase family. NasA/NapA/NarB subfamily.</text>
</comment>
<dbReference type="AlphaFoldDB" id="A0A8D5FG14"/>
<evidence type="ECO:0000313" key="18">
    <source>
        <dbReference type="EMBL" id="BCL59890.1"/>
    </source>
</evidence>
<dbReference type="GO" id="GO:0042128">
    <property type="term" value="P:nitrate assimilation"/>
    <property type="evidence" value="ECO:0007669"/>
    <property type="project" value="UniProtKB-KW"/>
</dbReference>
<organism evidence="18 19">
    <name type="scientific">Desulfomarina profundi</name>
    <dbReference type="NCBI Taxonomy" id="2772557"/>
    <lineage>
        <taxon>Bacteria</taxon>
        <taxon>Pseudomonadati</taxon>
        <taxon>Thermodesulfobacteriota</taxon>
        <taxon>Desulfobulbia</taxon>
        <taxon>Desulfobulbales</taxon>
        <taxon>Desulfobulbaceae</taxon>
        <taxon>Desulfomarina</taxon>
    </lineage>
</organism>
<dbReference type="InterPro" id="IPR041957">
    <property type="entry name" value="CT_Nitrate-R-NapA-like"/>
</dbReference>
<dbReference type="InterPro" id="IPR006311">
    <property type="entry name" value="TAT_signal"/>
</dbReference>
<evidence type="ECO:0000256" key="8">
    <source>
        <dbReference type="ARBA" id="ARBA00022764"/>
    </source>
</evidence>
<evidence type="ECO:0000256" key="2">
    <source>
        <dbReference type="ARBA" id="ARBA00001966"/>
    </source>
</evidence>
<sequence length="752" mass="83673">MKLSRREVLKAAAASSAMMAISGPFSMVREAAADEPDQWVKSVCRFCGTGCGVMVGIKNGKCVTVKGDPNNHNRGFLCLKGALMPPIVYSKERVTRPYIRRNGKLEPASWDEAMGLVEKKFKEALAEGGPTAIGYYGSGQALTEETYLASKIFKAGLGSNNVEGNPRLCMASAVGGYVTTFGKDEPCGSYSDIDAATCIMIIGSNMSECHPVLFKRVASRKQADPNVKIIVIDPRRTNTARIADEHVSFKPGTDLAILNSMAWVIINEELDSPRFHGKYVNFMTNDKKKVDFDAYMKFLEDYTPEKVEKISGVSAAQIRKIAKMFGEASATTSFWCMGLNQRIRGVWANNLVSNLHLLTGHIGKPGATPFSLTGQPNACGGVRDTGGLCHLLPAGRLIKKEAHRNALEKQWGIPKGTINPKPGLHTIALWNAFSEAKVKAMFVLCTNPAHSLPNVNIYTEGMKRKDNFMVLSEPFMDAESVKYCDVLLPAAFWCEKRGTYGCSERRYSLLKKSTEPLGECKPDFEILMDFAKRMGVDSRVIPYENIDDVWNEWRMVSAATPYNFSGMTRERMEKASGILWPCPTEDHPGTKIRYVRGEDPNIPKDYPKKYNFYGKPDGRAVIWFRPYKGAAEEPNEEYPMVLTTGRVIDHWHTGTMTMKVPELRRSFPAAYVEVNIEDAKAKGIQNGDNVLLETKRDKMVFRAKVSDVCRPGLIFVPWYDANLMINKLTLNAIDKGSKQPEFKICAVRISKA</sequence>
<comment type="function">
    <text evidence="15">Catalytic subunit of the periplasmic nitrate reductase complex NapAB. Receives electrons from NapB and catalyzes the reduction of nitrate to nitrite.</text>
</comment>
<keyword evidence="4" id="KW-0004">4Fe-4S</keyword>
<evidence type="ECO:0000256" key="12">
    <source>
        <dbReference type="ARBA" id="ARBA00023014"/>
    </source>
</evidence>
<keyword evidence="12" id="KW-0411">Iron-sulfur</keyword>
<dbReference type="InterPro" id="IPR050123">
    <property type="entry name" value="Prok_molybdopt-oxidoreductase"/>
</dbReference>
<dbReference type="Pfam" id="PF04879">
    <property type="entry name" value="Molybdop_Fe4S4"/>
    <property type="match status" value="1"/>
</dbReference>
<dbReference type="InterPro" id="IPR006657">
    <property type="entry name" value="MoPterin_dinucl-bd_dom"/>
</dbReference>
<dbReference type="FunFam" id="2.40.40.20:FF:000005">
    <property type="entry name" value="Periplasmic nitrate reductase"/>
    <property type="match status" value="1"/>
</dbReference>
<keyword evidence="19" id="KW-1185">Reference proteome</keyword>
<dbReference type="EC" id="1.9.6.1" evidence="16"/>
<dbReference type="GO" id="GO:0009325">
    <property type="term" value="C:nitrate reductase complex"/>
    <property type="evidence" value="ECO:0007669"/>
    <property type="project" value="TreeGrafter"/>
</dbReference>
<evidence type="ECO:0000259" key="17">
    <source>
        <dbReference type="PROSITE" id="PS51669"/>
    </source>
</evidence>
<evidence type="ECO:0000256" key="14">
    <source>
        <dbReference type="ARBA" id="ARBA00052176"/>
    </source>
</evidence>
<evidence type="ECO:0000256" key="1">
    <source>
        <dbReference type="ARBA" id="ARBA00001942"/>
    </source>
</evidence>
<keyword evidence="11" id="KW-0408">Iron</keyword>
<comment type="cofactor">
    <cofactor evidence="2">
        <name>[4Fe-4S] cluster</name>
        <dbReference type="ChEBI" id="CHEBI:49883"/>
    </cofactor>
</comment>
<evidence type="ECO:0000256" key="11">
    <source>
        <dbReference type="ARBA" id="ARBA00023004"/>
    </source>
</evidence>
<feature type="domain" description="4Fe-4S Mo/W bis-MGD-type" evidence="17">
    <location>
        <begin position="37"/>
        <end position="92"/>
    </location>
</feature>
<dbReference type="PROSITE" id="PS00551">
    <property type="entry name" value="MOLYBDOPTERIN_PROK_1"/>
    <property type="match status" value="1"/>
</dbReference>
<keyword evidence="10" id="KW-0560">Oxidoreductase</keyword>
<keyword evidence="9" id="KW-0249">Electron transport</keyword>
<dbReference type="CDD" id="cd02791">
    <property type="entry name" value="MopB_CT_Nitrate-R-NapA-like"/>
    <property type="match status" value="1"/>
</dbReference>
<dbReference type="InterPro" id="IPR027467">
    <property type="entry name" value="MopterinOxRdtase_cofactor_BS"/>
</dbReference>
<dbReference type="GO" id="GO:0050140">
    <property type="term" value="F:nitrate reductase (cytochrome) activity"/>
    <property type="evidence" value="ECO:0007669"/>
    <property type="project" value="UniProtKB-EC"/>
</dbReference>
<evidence type="ECO:0000256" key="4">
    <source>
        <dbReference type="ARBA" id="ARBA00022485"/>
    </source>
</evidence>
<evidence type="ECO:0000256" key="7">
    <source>
        <dbReference type="ARBA" id="ARBA00022729"/>
    </source>
</evidence>
<evidence type="ECO:0000256" key="5">
    <source>
        <dbReference type="ARBA" id="ARBA00022505"/>
    </source>
</evidence>
<proteinExistence type="inferred from homology"/>
<name>A0A8D5FG14_9BACT</name>
<keyword evidence="6" id="KW-0479">Metal-binding</keyword>
<protein>
    <recommendedName>
        <fullName evidence="16">nitrate reductase (cytochrome)</fullName>
        <ecNumber evidence="16">1.9.6.1</ecNumber>
    </recommendedName>
</protein>
<comment type="cofactor">
    <cofactor evidence="1">
        <name>Mo-bis(molybdopterin guanine dinucleotide)</name>
        <dbReference type="ChEBI" id="CHEBI:60539"/>
    </cofactor>
</comment>
<comment type="catalytic activity">
    <reaction evidence="14">
        <text>2 Fe(II)-[cytochrome] + nitrate + 2 H(+) = 2 Fe(III)-[cytochrome] + nitrite + H2O</text>
        <dbReference type="Rhea" id="RHEA:12909"/>
        <dbReference type="Rhea" id="RHEA-COMP:11777"/>
        <dbReference type="Rhea" id="RHEA-COMP:11778"/>
        <dbReference type="ChEBI" id="CHEBI:15377"/>
        <dbReference type="ChEBI" id="CHEBI:15378"/>
        <dbReference type="ChEBI" id="CHEBI:16301"/>
        <dbReference type="ChEBI" id="CHEBI:17632"/>
        <dbReference type="ChEBI" id="CHEBI:29033"/>
        <dbReference type="ChEBI" id="CHEBI:29034"/>
        <dbReference type="EC" id="1.9.6.1"/>
    </reaction>
</comment>
<dbReference type="GO" id="GO:0043546">
    <property type="term" value="F:molybdopterin cofactor binding"/>
    <property type="evidence" value="ECO:0007669"/>
    <property type="project" value="InterPro"/>
</dbReference>
<keyword evidence="8" id="KW-0574">Periplasm</keyword>
<reference evidence="18" key="1">
    <citation type="submission" date="2020-09" db="EMBL/GenBank/DDBJ databases">
        <title>Desulfogranum mesoprofundum gen. nov., sp. nov., a novel mesophilic, sulfate-reducing chemolithoautotroph isolated from a deep-sea hydrothermal vent chimney in the Suiyo Seamount.</title>
        <authorList>
            <person name="Hashimoto Y."/>
            <person name="Nakagawa S."/>
        </authorList>
    </citation>
    <scope>NUCLEOTIDE SEQUENCE</scope>
    <source>
        <strain evidence="18">KT2</strain>
    </source>
</reference>
<dbReference type="PROSITE" id="PS51669">
    <property type="entry name" value="4FE4S_MOW_BIS_MGD"/>
    <property type="match status" value="1"/>
</dbReference>
<dbReference type="GO" id="GO:0045333">
    <property type="term" value="P:cellular respiration"/>
    <property type="evidence" value="ECO:0007669"/>
    <property type="project" value="UniProtKB-ARBA"/>
</dbReference>
<evidence type="ECO:0000256" key="3">
    <source>
        <dbReference type="ARBA" id="ARBA00008747"/>
    </source>
</evidence>
<dbReference type="KEGG" id="dbk:DGMP_05830"/>
<dbReference type="Proteomes" id="UP000826725">
    <property type="component" value="Chromosome"/>
</dbReference>
<evidence type="ECO:0000256" key="16">
    <source>
        <dbReference type="ARBA" id="ARBA00067026"/>
    </source>
</evidence>
<evidence type="ECO:0000256" key="13">
    <source>
        <dbReference type="ARBA" id="ARBA00023063"/>
    </source>
</evidence>
<dbReference type="PIRSF" id="PIRSF000144">
    <property type="entry name" value="CbbBc"/>
    <property type="match status" value="1"/>
</dbReference>
<dbReference type="PANTHER" id="PTHR43105">
    <property type="entry name" value="RESPIRATORY NITRATE REDUCTASE"/>
    <property type="match status" value="1"/>
</dbReference>
<dbReference type="EMBL" id="AP024086">
    <property type="protein sequence ID" value="BCL59890.1"/>
    <property type="molecule type" value="Genomic_DNA"/>
</dbReference>
<dbReference type="InterPro" id="IPR006656">
    <property type="entry name" value="Mopterin_OxRdtase"/>
</dbReference>
<keyword evidence="7" id="KW-0732">Signal</keyword>
<dbReference type="GO" id="GO:0051539">
    <property type="term" value="F:4 iron, 4 sulfur cluster binding"/>
    <property type="evidence" value="ECO:0007669"/>
    <property type="project" value="UniProtKB-KW"/>
</dbReference>
<dbReference type="GO" id="GO:0030151">
    <property type="term" value="F:molybdenum ion binding"/>
    <property type="evidence" value="ECO:0007669"/>
    <property type="project" value="TreeGrafter"/>
</dbReference>
<evidence type="ECO:0000256" key="6">
    <source>
        <dbReference type="ARBA" id="ARBA00022723"/>
    </source>
</evidence>
<evidence type="ECO:0000256" key="15">
    <source>
        <dbReference type="ARBA" id="ARBA00055000"/>
    </source>
</evidence>
<keyword evidence="9" id="KW-0813">Transport</keyword>
<accession>A0A8D5FG14</accession>
<dbReference type="Pfam" id="PF01568">
    <property type="entry name" value="Molydop_binding"/>
    <property type="match status" value="1"/>
</dbReference>
<dbReference type="PANTHER" id="PTHR43105:SF11">
    <property type="entry name" value="PERIPLASMIC NITRATE REDUCTASE"/>
    <property type="match status" value="1"/>
</dbReference>
<evidence type="ECO:0000256" key="9">
    <source>
        <dbReference type="ARBA" id="ARBA00022982"/>
    </source>
</evidence>
<dbReference type="PROSITE" id="PS51318">
    <property type="entry name" value="TAT"/>
    <property type="match status" value="1"/>
</dbReference>
<dbReference type="GO" id="GO:0016020">
    <property type="term" value="C:membrane"/>
    <property type="evidence" value="ECO:0007669"/>
    <property type="project" value="TreeGrafter"/>
</dbReference>
<dbReference type="InterPro" id="IPR006963">
    <property type="entry name" value="Mopterin_OxRdtase_4Fe-4S_dom"/>
</dbReference>
<keyword evidence="13" id="KW-0534">Nitrate assimilation</keyword>